<dbReference type="Pfam" id="PF14390">
    <property type="entry name" value="DUF4420"/>
    <property type="match status" value="1"/>
</dbReference>
<proteinExistence type="predicted"/>
<reference evidence="1" key="1">
    <citation type="submission" date="2018-05" db="EMBL/GenBank/DDBJ databases">
        <authorList>
            <person name="Lanie J.A."/>
            <person name="Ng W.-L."/>
            <person name="Kazmierczak K.M."/>
            <person name="Andrzejewski T.M."/>
            <person name="Davidsen T.M."/>
            <person name="Wayne K.J."/>
            <person name="Tettelin H."/>
            <person name="Glass J.I."/>
            <person name="Rusch D."/>
            <person name="Podicherti R."/>
            <person name="Tsui H.-C.T."/>
            <person name="Winkler M.E."/>
        </authorList>
    </citation>
    <scope>NUCLEOTIDE SEQUENCE</scope>
</reference>
<dbReference type="EMBL" id="UINC01201031">
    <property type="protein sequence ID" value="SVE20188.1"/>
    <property type="molecule type" value="Genomic_DNA"/>
</dbReference>
<evidence type="ECO:0000313" key="1">
    <source>
        <dbReference type="EMBL" id="SVE20188.1"/>
    </source>
</evidence>
<accession>A0A383BLB0</accession>
<sequence length="243" mass="27530">SRFLVIRTESSRREIVTPFIAEFLLKDLTDPKSALEETLGEWKDLWSGSGGSLTGNQQRGLLGELIVLKSLIEHGGKELVERWGGPLEWVHDFESDKINLEIKTTMIQPPSVHISMIKQVAPMEGEKQLHLVVVGLEQGDELSLRKAVSQVRALLAGTEHANRFEHVLRRSGYRDEHASYYSREYTISYIRSHQITEDSPVLNPAVLGEIPSTVVNIRYNLEVHAMEMIDMDEKVLNQLCSML</sequence>
<dbReference type="AlphaFoldDB" id="A0A383BLB0"/>
<protein>
    <recommendedName>
        <fullName evidence="2">PD-(D/E)XK motif protein</fullName>
    </recommendedName>
</protein>
<gene>
    <name evidence="1" type="ORF">METZ01_LOCUS473042</name>
</gene>
<evidence type="ECO:0008006" key="2">
    <source>
        <dbReference type="Google" id="ProtNLM"/>
    </source>
</evidence>
<dbReference type="InterPro" id="IPR025534">
    <property type="entry name" value="DUF4420"/>
</dbReference>
<organism evidence="1">
    <name type="scientific">marine metagenome</name>
    <dbReference type="NCBI Taxonomy" id="408172"/>
    <lineage>
        <taxon>unclassified sequences</taxon>
        <taxon>metagenomes</taxon>
        <taxon>ecological metagenomes</taxon>
    </lineage>
</organism>
<name>A0A383BLB0_9ZZZZ</name>
<feature type="non-terminal residue" evidence="1">
    <location>
        <position position="1"/>
    </location>
</feature>